<feature type="binding site" evidence="1">
    <location>
        <position position="35"/>
    </location>
    <ligand>
        <name>Mg(2+)</name>
        <dbReference type="ChEBI" id="CHEBI:18420"/>
        <label>1</label>
    </ligand>
</feature>
<dbReference type="EMBL" id="JAANER010000001">
    <property type="protein sequence ID" value="KAG9195095.1"/>
    <property type="molecule type" value="Genomic_DNA"/>
</dbReference>
<organism evidence="3 4">
    <name type="scientific">Alternaria panax</name>
    <dbReference type="NCBI Taxonomy" id="48097"/>
    <lineage>
        <taxon>Eukaryota</taxon>
        <taxon>Fungi</taxon>
        <taxon>Dikarya</taxon>
        <taxon>Ascomycota</taxon>
        <taxon>Pezizomycotina</taxon>
        <taxon>Dothideomycetes</taxon>
        <taxon>Pleosporomycetidae</taxon>
        <taxon>Pleosporales</taxon>
        <taxon>Pleosporineae</taxon>
        <taxon>Pleosporaceae</taxon>
        <taxon>Alternaria</taxon>
        <taxon>Alternaria sect. Panax</taxon>
    </lineage>
</organism>
<dbReference type="InterPro" id="IPR005502">
    <property type="entry name" value="Ribosyl_crysJ1"/>
</dbReference>
<dbReference type="PANTHER" id="PTHR16222:SF28">
    <property type="entry name" value="ADP-RIBOSYLGLYCOHYDROLASE"/>
    <property type="match status" value="1"/>
</dbReference>
<accession>A0AAD4IIG6</accession>
<dbReference type="AlphaFoldDB" id="A0AAD4IIG6"/>
<reference evidence="3" key="1">
    <citation type="submission" date="2021-07" db="EMBL/GenBank/DDBJ databases">
        <title>Genome Resource of American Ginseng Black Spot Pathogen Alternaria panax.</title>
        <authorList>
            <person name="Qiu C."/>
            <person name="Wang W."/>
            <person name="Liu Z."/>
        </authorList>
    </citation>
    <scope>NUCLEOTIDE SEQUENCE</scope>
    <source>
        <strain evidence="3">BNCC115425</strain>
    </source>
</reference>
<evidence type="ECO:0000256" key="2">
    <source>
        <dbReference type="SAM" id="MobiDB-lite"/>
    </source>
</evidence>
<feature type="binding site" evidence="1">
    <location>
        <position position="34"/>
    </location>
    <ligand>
        <name>Mg(2+)</name>
        <dbReference type="ChEBI" id="CHEBI:18420"/>
        <label>1</label>
    </ligand>
</feature>
<comment type="caution">
    <text evidence="3">The sequence shown here is derived from an EMBL/GenBank/DDBJ whole genome shotgun (WGS) entry which is preliminary data.</text>
</comment>
<dbReference type="GO" id="GO:0046872">
    <property type="term" value="F:metal ion binding"/>
    <property type="evidence" value="ECO:0007669"/>
    <property type="project" value="UniProtKB-KW"/>
</dbReference>
<keyword evidence="4" id="KW-1185">Reference proteome</keyword>
<evidence type="ECO:0000313" key="4">
    <source>
        <dbReference type="Proteomes" id="UP001199106"/>
    </source>
</evidence>
<dbReference type="PANTHER" id="PTHR16222">
    <property type="entry name" value="ADP-RIBOSYLGLYCOHYDROLASE"/>
    <property type="match status" value="1"/>
</dbReference>
<keyword evidence="1" id="KW-0460">Magnesium</keyword>
<comment type="cofactor">
    <cofactor evidence="1">
        <name>Mg(2+)</name>
        <dbReference type="ChEBI" id="CHEBI:18420"/>
    </cofactor>
    <text evidence="1">Binds 2 magnesium ions per subunit.</text>
</comment>
<dbReference type="Proteomes" id="UP001199106">
    <property type="component" value="Unassembled WGS sequence"/>
</dbReference>
<evidence type="ECO:0000256" key="1">
    <source>
        <dbReference type="PIRSR" id="PIRSR605502-1"/>
    </source>
</evidence>
<gene>
    <name evidence="3" type="ORF">G6011_00215</name>
</gene>
<dbReference type="Gene3D" id="1.10.4080.10">
    <property type="entry name" value="ADP-ribosylation/Crystallin J1"/>
    <property type="match status" value="1"/>
</dbReference>
<sequence>MKKPTISVAGGSLAQESLFEDLMVHLIMEGGDADTNSAAAGALFDAYLGYAKLPSHWMLGLAHKEWLMSKTTRLAIAAGVKRGRIEIKQDKRRDGGAGLMTAGEVRQRNKRLSANRERKKKAAKAGRSAAGDKVTA</sequence>
<feature type="region of interest" description="Disordered" evidence="2">
    <location>
        <begin position="91"/>
        <end position="136"/>
    </location>
</feature>
<dbReference type="InterPro" id="IPR036705">
    <property type="entry name" value="Ribosyl_crysJ1_sf"/>
</dbReference>
<protein>
    <submittedName>
        <fullName evidence="3">Uncharacterized protein</fullName>
    </submittedName>
</protein>
<feature type="binding site" evidence="1">
    <location>
        <position position="32"/>
    </location>
    <ligand>
        <name>Mg(2+)</name>
        <dbReference type="ChEBI" id="CHEBI:18420"/>
        <label>1</label>
    </ligand>
</feature>
<keyword evidence="1" id="KW-0479">Metal-binding</keyword>
<feature type="compositionally biased region" description="Low complexity" evidence="2">
    <location>
        <begin position="125"/>
        <end position="136"/>
    </location>
</feature>
<feature type="compositionally biased region" description="Basic residues" evidence="2">
    <location>
        <begin position="108"/>
        <end position="124"/>
    </location>
</feature>
<dbReference type="Pfam" id="PF03747">
    <property type="entry name" value="ADP_ribosyl_GH"/>
    <property type="match status" value="1"/>
</dbReference>
<dbReference type="InterPro" id="IPR050792">
    <property type="entry name" value="ADP-ribosylglycohydrolase"/>
</dbReference>
<proteinExistence type="predicted"/>
<evidence type="ECO:0000313" key="3">
    <source>
        <dbReference type="EMBL" id="KAG9195095.1"/>
    </source>
</evidence>
<dbReference type="SUPFAM" id="SSF101478">
    <property type="entry name" value="ADP-ribosylglycohydrolase"/>
    <property type="match status" value="1"/>
</dbReference>
<name>A0AAD4IIG6_9PLEO</name>